<evidence type="ECO:0000256" key="1">
    <source>
        <dbReference type="SAM" id="Phobius"/>
    </source>
</evidence>
<evidence type="ECO:0000313" key="3">
    <source>
        <dbReference type="EMBL" id="QNE75250.1"/>
    </source>
</evidence>
<organism evidence="3 4">
    <name type="scientific">Streptomyces finlayi</name>
    <dbReference type="NCBI Taxonomy" id="67296"/>
    <lineage>
        <taxon>Bacteria</taxon>
        <taxon>Bacillati</taxon>
        <taxon>Actinomycetota</taxon>
        <taxon>Actinomycetes</taxon>
        <taxon>Kitasatosporales</taxon>
        <taxon>Streptomycetaceae</taxon>
        <taxon>Streptomyces</taxon>
    </lineage>
</organism>
<reference evidence="4" key="1">
    <citation type="submission" date="2019-10" db="EMBL/GenBank/DDBJ databases">
        <title>Antimicrobial potential of Antarctic Bacteria.</title>
        <authorList>
            <person name="Benaud N."/>
            <person name="Edwards R.J."/>
            <person name="Ferrari B.C."/>
        </authorList>
    </citation>
    <scope>NUCLEOTIDE SEQUENCE [LARGE SCALE GENOMIC DNA]</scope>
    <source>
        <strain evidence="4">NBSH44</strain>
    </source>
</reference>
<dbReference type="AlphaFoldDB" id="A0A7G7BIT5"/>
<sequence length="199" mass="21197">MSQSADYESGQAAPLYITAVVGLLFLALIFFAFGEADVRRNGAQSASDAAALAAAQESRSLEAVDLRAHILDRAYLTLVFNGPYPGTHNGCAKASWFAGKNDAVSVDCRMLFDGRWGFTVGVRSNKGMSANLVPGTEGKRAKATSVAVVDPRCKFIPNPDLTSPSPGALACDNKVWVIDPKDLALLPEMTELFTVRLAD</sequence>
<keyword evidence="4" id="KW-1185">Reference proteome</keyword>
<accession>A0A7G7BIT5</accession>
<gene>
    <name evidence="3" type="ORF">F0344_12090</name>
</gene>
<dbReference type="KEGG" id="sfiy:F0344_12090"/>
<dbReference type="RefSeq" id="WP_185298782.1">
    <property type="nucleotide sequence ID" value="NZ_CP045702.1"/>
</dbReference>
<proteinExistence type="predicted"/>
<evidence type="ECO:0000313" key="4">
    <source>
        <dbReference type="Proteomes" id="UP000515307"/>
    </source>
</evidence>
<dbReference type="InterPro" id="IPR028087">
    <property type="entry name" value="Tad_N"/>
</dbReference>
<keyword evidence="1" id="KW-1133">Transmembrane helix</keyword>
<dbReference type="Pfam" id="PF13400">
    <property type="entry name" value="Tad"/>
    <property type="match status" value="1"/>
</dbReference>
<evidence type="ECO:0000259" key="2">
    <source>
        <dbReference type="Pfam" id="PF13400"/>
    </source>
</evidence>
<protein>
    <recommendedName>
        <fullName evidence="2">Putative Flp pilus-assembly TadG-like N-terminal domain-containing protein</fullName>
    </recommendedName>
</protein>
<keyword evidence="1" id="KW-0812">Transmembrane</keyword>
<dbReference type="Proteomes" id="UP000515307">
    <property type="component" value="Chromosome"/>
</dbReference>
<name>A0A7G7BIT5_9ACTN</name>
<dbReference type="EMBL" id="CP045702">
    <property type="protein sequence ID" value="QNE75250.1"/>
    <property type="molecule type" value="Genomic_DNA"/>
</dbReference>
<feature type="transmembrane region" description="Helical" evidence="1">
    <location>
        <begin position="12"/>
        <end position="33"/>
    </location>
</feature>
<feature type="domain" description="Putative Flp pilus-assembly TadG-like N-terminal" evidence="2">
    <location>
        <begin position="10"/>
        <end position="56"/>
    </location>
</feature>
<keyword evidence="1" id="KW-0472">Membrane</keyword>